<name>A0A372NQE2_9SPHI</name>
<feature type="signal peptide" evidence="10">
    <location>
        <begin position="1"/>
        <end position="21"/>
    </location>
</feature>
<keyword evidence="9" id="KW-1133">Transmembrane helix</keyword>
<evidence type="ECO:0000313" key="12">
    <source>
        <dbReference type="EMBL" id="RFZ91154.1"/>
    </source>
</evidence>
<keyword evidence="9" id="KW-0812">Transmembrane</keyword>
<evidence type="ECO:0000256" key="5">
    <source>
        <dbReference type="ARBA" id="ARBA00022741"/>
    </source>
</evidence>
<dbReference type="Proteomes" id="UP000264217">
    <property type="component" value="Unassembled WGS sequence"/>
</dbReference>
<feature type="coiled-coil region" evidence="8">
    <location>
        <begin position="528"/>
        <end position="562"/>
    </location>
</feature>
<keyword evidence="9" id="KW-0472">Membrane</keyword>
<evidence type="ECO:0000313" key="13">
    <source>
        <dbReference type="Proteomes" id="UP000264217"/>
    </source>
</evidence>
<dbReference type="GO" id="GO:0005524">
    <property type="term" value="F:ATP binding"/>
    <property type="evidence" value="ECO:0007669"/>
    <property type="project" value="UniProtKB-KW"/>
</dbReference>
<dbReference type="GO" id="GO:0004673">
    <property type="term" value="F:protein histidine kinase activity"/>
    <property type="evidence" value="ECO:0007669"/>
    <property type="project" value="UniProtKB-EC"/>
</dbReference>
<dbReference type="Gene3D" id="3.30.450.20">
    <property type="entry name" value="PAS domain"/>
    <property type="match status" value="1"/>
</dbReference>
<protein>
    <recommendedName>
        <fullName evidence="2">histidine kinase</fullName>
        <ecNumber evidence="2">2.7.13.3</ecNumber>
    </recommendedName>
</protein>
<dbReference type="PANTHER" id="PTHR41523">
    <property type="entry name" value="TWO-COMPONENT SYSTEM SENSOR PROTEIN"/>
    <property type="match status" value="1"/>
</dbReference>
<dbReference type="SUPFAM" id="SSF48452">
    <property type="entry name" value="TPR-like"/>
    <property type="match status" value="2"/>
</dbReference>
<gene>
    <name evidence="12" type="ORF">D0C36_19630</name>
</gene>
<dbReference type="PROSITE" id="PS51257">
    <property type="entry name" value="PROKAR_LIPOPROTEIN"/>
    <property type="match status" value="1"/>
</dbReference>
<dbReference type="AlphaFoldDB" id="A0A372NQE2"/>
<keyword evidence="3" id="KW-0597">Phosphoprotein</keyword>
<dbReference type="SUPFAM" id="SSF55874">
    <property type="entry name" value="ATPase domain of HSP90 chaperone/DNA topoisomerase II/histidine kinase"/>
    <property type="match status" value="1"/>
</dbReference>
<feature type="transmembrane region" description="Helical" evidence="9">
    <location>
        <begin position="497"/>
        <end position="518"/>
    </location>
</feature>
<comment type="caution">
    <text evidence="12">The sequence shown here is derived from an EMBL/GenBank/DDBJ whole genome shotgun (WGS) entry which is preliminary data.</text>
</comment>
<dbReference type="Pfam" id="PF02518">
    <property type="entry name" value="HATPase_c"/>
    <property type="match status" value="1"/>
</dbReference>
<reference evidence="12 13" key="1">
    <citation type="submission" date="2018-08" db="EMBL/GenBank/DDBJ databases">
        <title>Mucilaginibacter sp. MYSH2.</title>
        <authorList>
            <person name="Seo T."/>
        </authorList>
    </citation>
    <scope>NUCLEOTIDE SEQUENCE [LARGE SCALE GENOMIC DNA]</scope>
    <source>
        <strain evidence="12 13">MYSH2</strain>
    </source>
</reference>
<dbReference type="EC" id="2.7.13.3" evidence="2"/>
<proteinExistence type="predicted"/>
<evidence type="ECO:0000256" key="8">
    <source>
        <dbReference type="SAM" id="Coils"/>
    </source>
</evidence>
<sequence>MKIRKFILLIFLTCSCFNVMAQGRDTLLRTLGKSGRDSNRVVLLLKLSNFYLDKPGDEKSDMDSTSYYADRALELSRELNLSRYYYECILTKACLSATLHEYVKAETLFKSAAKYHEKTGDKKKAALTWLMFGDFIMYNDIPNAAIRKRAYVNSYTLFRATGLKQESADLLGKVADADMVLGNLNDAERELLSVIKEYKVLKYRKIYLAYYLLAEVLYRKNEIKEGLLARIETANLFEQDPHGNDNDGAMYYFCLAGAYYNDLQEQKALEAYLKCMKFSEKVNMKDHYYLCVRGAALCYSKLKKYREGLEFIKKYESKFPDRTVYHNMLLLSATMQLYTLSGDLQRAGRLIGEFRKASKEVYDELPQKKEFYRIDNYIAISDPLLRFYMKQQQWDEFAAAFKQLDAMPKKGRSVLIKRRMLHYAYTIDSVNGDFFSALKNYRSITRLNDSINNSKATEQIHDLEAKYRSLAKDKTIQELHSETAIQKATLERRNAQFYGVLAGSFLILILACLTWYAYRHKIRINLDMSAKQLQINEQNRRLSTLLDEKEKLITEKDDLLLQKEWLLKEVHHRVKNNLQIVMSLLYGQSSHLESNEAVRAIRKIQNQIQSIAIIHQKLYTRSGLSTIRLADYVHDLIGYLSGVYTPELRKIKITQHIDTIVLDPAQAVPVGLIMNEAVTNAIKYAFDGSGGEIKITASASGKKSVRLIIADNGKGFESIEYVAPNLGMEMMAALSKQINGTFERKNDNGAMIIISFEIIDRAAVQPAHSDLPSAFI</sequence>
<keyword evidence="5" id="KW-0547">Nucleotide-binding</keyword>
<evidence type="ECO:0000256" key="10">
    <source>
        <dbReference type="SAM" id="SignalP"/>
    </source>
</evidence>
<keyword evidence="6 12" id="KW-0418">Kinase</keyword>
<evidence type="ECO:0000256" key="4">
    <source>
        <dbReference type="ARBA" id="ARBA00022679"/>
    </source>
</evidence>
<organism evidence="12 13">
    <name type="scientific">Mucilaginibacter conchicola</name>
    <dbReference type="NCBI Taxonomy" id="2303333"/>
    <lineage>
        <taxon>Bacteria</taxon>
        <taxon>Pseudomonadati</taxon>
        <taxon>Bacteroidota</taxon>
        <taxon>Sphingobacteriia</taxon>
        <taxon>Sphingobacteriales</taxon>
        <taxon>Sphingobacteriaceae</taxon>
        <taxon>Mucilaginibacter</taxon>
    </lineage>
</organism>
<evidence type="ECO:0000256" key="2">
    <source>
        <dbReference type="ARBA" id="ARBA00012438"/>
    </source>
</evidence>
<evidence type="ECO:0000256" key="9">
    <source>
        <dbReference type="SAM" id="Phobius"/>
    </source>
</evidence>
<dbReference type="Pfam" id="PF07568">
    <property type="entry name" value="HisKA_2"/>
    <property type="match status" value="1"/>
</dbReference>
<dbReference type="Gene3D" id="3.30.565.10">
    <property type="entry name" value="Histidine kinase-like ATPase, C-terminal domain"/>
    <property type="match status" value="1"/>
</dbReference>
<keyword evidence="10" id="KW-0732">Signal</keyword>
<keyword evidence="4" id="KW-0808">Transferase</keyword>
<dbReference type="InterPro" id="IPR036890">
    <property type="entry name" value="HATPase_C_sf"/>
</dbReference>
<dbReference type="InterPro" id="IPR003594">
    <property type="entry name" value="HATPase_dom"/>
</dbReference>
<evidence type="ECO:0000256" key="6">
    <source>
        <dbReference type="ARBA" id="ARBA00022777"/>
    </source>
</evidence>
<dbReference type="SMART" id="SM00387">
    <property type="entry name" value="HATPase_c"/>
    <property type="match status" value="1"/>
</dbReference>
<feature type="domain" description="Histidine kinase/HSP90-like ATPase" evidence="11">
    <location>
        <begin position="665"/>
        <end position="760"/>
    </location>
</feature>
<dbReference type="InterPro" id="IPR011495">
    <property type="entry name" value="Sig_transdc_His_kin_sub2_dim/P"/>
</dbReference>
<feature type="chain" id="PRO_5016770018" description="histidine kinase" evidence="10">
    <location>
        <begin position="22"/>
        <end position="776"/>
    </location>
</feature>
<dbReference type="PANTHER" id="PTHR41523:SF8">
    <property type="entry name" value="ETHYLENE RESPONSE SENSOR PROTEIN"/>
    <property type="match status" value="1"/>
</dbReference>
<evidence type="ECO:0000259" key="11">
    <source>
        <dbReference type="SMART" id="SM00387"/>
    </source>
</evidence>
<evidence type="ECO:0000256" key="1">
    <source>
        <dbReference type="ARBA" id="ARBA00000085"/>
    </source>
</evidence>
<evidence type="ECO:0000256" key="7">
    <source>
        <dbReference type="ARBA" id="ARBA00022840"/>
    </source>
</evidence>
<keyword evidence="7" id="KW-0067">ATP-binding</keyword>
<dbReference type="EMBL" id="QWDC01000003">
    <property type="protein sequence ID" value="RFZ91154.1"/>
    <property type="molecule type" value="Genomic_DNA"/>
</dbReference>
<comment type="catalytic activity">
    <reaction evidence="1">
        <text>ATP + protein L-histidine = ADP + protein N-phospho-L-histidine.</text>
        <dbReference type="EC" id="2.7.13.3"/>
    </reaction>
</comment>
<keyword evidence="8" id="KW-0175">Coiled coil</keyword>
<evidence type="ECO:0000256" key="3">
    <source>
        <dbReference type="ARBA" id="ARBA00022553"/>
    </source>
</evidence>
<dbReference type="InterPro" id="IPR011990">
    <property type="entry name" value="TPR-like_helical_dom_sf"/>
</dbReference>
<accession>A0A372NQE2</accession>
<keyword evidence="13" id="KW-1185">Reference proteome</keyword>
<dbReference type="Gene3D" id="1.25.40.10">
    <property type="entry name" value="Tetratricopeptide repeat domain"/>
    <property type="match status" value="1"/>
</dbReference>